<accession>A0A6P5HMW7</accession>
<feature type="compositionally biased region" description="Low complexity" evidence="2">
    <location>
        <begin position="86"/>
        <end position="98"/>
    </location>
</feature>
<evidence type="ECO:0000259" key="5">
    <source>
        <dbReference type="PROSITE" id="PS51294"/>
    </source>
</evidence>
<evidence type="ECO:0000256" key="2">
    <source>
        <dbReference type="SAM" id="MobiDB-lite"/>
    </source>
</evidence>
<evidence type="ECO:0000256" key="1">
    <source>
        <dbReference type="ARBA" id="ARBA00023125"/>
    </source>
</evidence>
<dbReference type="SUPFAM" id="SSF46689">
    <property type="entry name" value="Homeodomain-like"/>
    <property type="match status" value="1"/>
</dbReference>
<keyword evidence="1" id="KW-0238">DNA-binding</keyword>
<dbReference type="PANTHER" id="PTHR46993:SF6">
    <property type="entry name" value="MYB TRANSCRIPTION FACTOR"/>
    <property type="match status" value="1"/>
</dbReference>
<dbReference type="GeneID" id="109728609"/>
<dbReference type="PROSITE" id="PS50090">
    <property type="entry name" value="MYB_LIKE"/>
    <property type="match status" value="1"/>
</dbReference>
<feature type="signal peptide" evidence="3">
    <location>
        <begin position="1"/>
        <end position="21"/>
    </location>
</feature>
<feature type="compositionally biased region" description="Polar residues" evidence="2">
    <location>
        <begin position="463"/>
        <end position="480"/>
    </location>
</feature>
<sequence length="553" mass="60824">MNRFQTLFCELLFCFFFLGQLIPSFEYGDGTPYSQGLPDSNQTNQNRPFPPSPSIVTSTRSHASRTEPPSLFSRPGREEEERESSRAATMVSSSSSDPTSWWWILDFVLHQPSVPDAVANALLLTIPLPEPLPASSVPPRIQRQLLLRRLSSSLPLSFTTLRSLDLLHSLFPSPSLAAAYAAVAVHIAAAAAAADFAGTVADLFGARVAALERCPAAAGLLSDRLRAAGKEMAAAVADPELRARIMERRDEIREQALEAIRVLVAEQREAMGPPFLEVAAQVVMGENRALMRETSPLRNRIANESREIKFDSTLTPEVDKVTNALKSSCADLQKVVEDPLPDAVVAADEVLNRRSGEMENIEGDGVTNRLVGESSIPTVGKSVETSHSEDSVASEEVASALMGLKQGEDRRNADGIVHDAGKGVEDPRSEGPSTHTNVAARPSLMAWNPTARTYEWNDSIDSLSEKSLSPSNKPHLSTPKSRMVSPLKLVESKKVSKRRKFKRWSLLEEETLRKAVQEHGKGSWKAILNSYADIFEERTEVDLKDKWRNMTRH</sequence>
<feature type="chain" id="PRO_5027798609" evidence="3">
    <location>
        <begin position="22"/>
        <end position="553"/>
    </location>
</feature>
<gene>
    <name evidence="7" type="primary">LOC109728609</name>
</gene>
<reference evidence="6" key="1">
    <citation type="journal article" date="2015" name="Nat. Genet.">
        <title>The pineapple genome and the evolution of CAM photosynthesis.</title>
        <authorList>
            <person name="Ming R."/>
            <person name="VanBuren R."/>
            <person name="Wai C.M."/>
            <person name="Tang H."/>
            <person name="Schatz M.C."/>
            <person name="Bowers J.E."/>
            <person name="Lyons E."/>
            <person name="Wang M.L."/>
            <person name="Chen J."/>
            <person name="Biggers E."/>
            <person name="Zhang J."/>
            <person name="Huang L."/>
            <person name="Zhang L."/>
            <person name="Miao W."/>
            <person name="Zhang J."/>
            <person name="Ye Z."/>
            <person name="Miao C."/>
            <person name="Lin Z."/>
            <person name="Wang H."/>
            <person name="Zhou H."/>
            <person name="Yim W.C."/>
            <person name="Priest H.D."/>
            <person name="Zheng C."/>
            <person name="Woodhouse M."/>
            <person name="Edger P.P."/>
            <person name="Guyot R."/>
            <person name="Guo H.B."/>
            <person name="Guo H."/>
            <person name="Zheng G."/>
            <person name="Singh R."/>
            <person name="Sharma A."/>
            <person name="Min X."/>
            <person name="Zheng Y."/>
            <person name="Lee H."/>
            <person name="Gurtowski J."/>
            <person name="Sedlazeck F.J."/>
            <person name="Harkess A."/>
            <person name="McKain M.R."/>
            <person name="Liao Z."/>
            <person name="Fang J."/>
            <person name="Liu J."/>
            <person name="Zhang X."/>
            <person name="Zhang Q."/>
            <person name="Hu W."/>
            <person name="Qin Y."/>
            <person name="Wang K."/>
            <person name="Chen L.Y."/>
            <person name="Shirley N."/>
            <person name="Lin Y.R."/>
            <person name="Liu L.Y."/>
            <person name="Hernandez A.G."/>
            <person name="Wright C.L."/>
            <person name="Bulone V."/>
            <person name="Tuskan G.A."/>
            <person name="Heath K."/>
            <person name="Zee F."/>
            <person name="Moore P.H."/>
            <person name="Sunkar R."/>
            <person name="Leebens-Mack J.H."/>
            <person name="Mockler T."/>
            <person name="Bennetzen J.L."/>
            <person name="Freeling M."/>
            <person name="Sankoff D."/>
            <person name="Paterson A.H."/>
            <person name="Zhu X."/>
            <person name="Yang X."/>
            <person name="Smith J.A."/>
            <person name="Cushman J.C."/>
            <person name="Paull R.E."/>
            <person name="Yu Q."/>
        </authorList>
    </citation>
    <scope>NUCLEOTIDE SEQUENCE [LARGE SCALE GENOMIC DNA]</scope>
    <source>
        <strain evidence="6">cv. F153</strain>
    </source>
</reference>
<dbReference type="PROSITE" id="PS51294">
    <property type="entry name" value="HTH_MYB"/>
    <property type="match status" value="1"/>
</dbReference>
<evidence type="ECO:0000259" key="4">
    <source>
        <dbReference type="PROSITE" id="PS50090"/>
    </source>
</evidence>
<feature type="compositionally biased region" description="Basic and acidic residues" evidence="2">
    <location>
        <begin position="75"/>
        <end position="85"/>
    </location>
</feature>
<dbReference type="Pfam" id="PF00249">
    <property type="entry name" value="Myb_DNA-binding"/>
    <property type="match status" value="1"/>
</dbReference>
<dbReference type="GO" id="GO:0003677">
    <property type="term" value="F:DNA binding"/>
    <property type="evidence" value="ECO:0007669"/>
    <property type="project" value="UniProtKB-KW"/>
</dbReference>
<dbReference type="Gene3D" id="1.10.246.220">
    <property type="match status" value="1"/>
</dbReference>
<feature type="region of interest" description="Disordered" evidence="2">
    <location>
        <begin position="463"/>
        <end position="484"/>
    </location>
</feature>
<dbReference type="SMART" id="SM00717">
    <property type="entry name" value="SANT"/>
    <property type="match status" value="1"/>
</dbReference>
<feature type="domain" description="Myb-like" evidence="4">
    <location>
        <begin position="496"/>
        <end position="551"/>
    </location>
</feature>
<organism evidence="6 7">
    <name type="scientific">Ananas comosus</name>
    <name type="common">Pineapple</name>
    <name type="synonym">Ananas ananas</name>
    <dbReference type="NCBI Taxonomy" id="4615"/>
    <lineage>
        <taxon>Eukaryota</taxon>
        <taxon>Viridiplantae</taxon>
        <taxon>Streptophyta</taxon>
        <taxon>Embryophyta</taxon>
        <taxon>Tracheophyta</taxon>
        <taxon>Spermatophyta</taxon>
        <taxon>Magnoliopsida</taxon>
        <taxon>Liliopsida</taxon>
        <taxon>Poales</taxon>
        <taxon>Bromeliaceae</taxon>
        <taxon>Bromelioideae</taxon>
        <taxon>Ananas</taxon>
    </lineage>
</organism>
<evidence type="ECO:0000313" key="6">
    <source>
        <dbReference type="Proteomes" id="UP000515123"/>
    </source>
</evidence>
<keyword evidence="3" id="KW-0732">Signal</keyword>
<dbReference type="AlphaFoldDB" id="A0A6P5HMW7"/>
<feature type="region of interest" description="Disordered" evidence="2">
    <location>
        <begin position="33"/>
        <end position="98"/>
    </location>
</feature>
<keyword evidence="6" id="KW-1185">Reference proteome</keyword>
<evidence type="ECO:0000256" key="3">
    <source>
        <dbReference type="SAM" id="SignalP"/>
    </source>
</evidence>
<dbReference type="OrthoDB" id="664249at2759"/>
<reference evidence="7" key="2">
    <citation type="submission" date="2025-08" db="UniProtKB">
        <authorList>
            <consortium name="RefSeq"/>
        </authorList>
    </citation>
    <scope>IDENTIFICATION</scope>
    <source>
        <tissue evidence="7">Leaf</tissue>
    </source>
</reference>
<dbReference type="PANTHER" id="PTHR46993">
    <property type="entry name" value="MYB TRANSCRIPTION FACTOR"/>
    <property type="match status" value="1"/>
</dbReference>
<dbReference type="InterPro" id="IPR009057">
    <property type="entry name" value="Homeodomain-like_sf"/>
</dbReference>
<dbReference type="RefSeq" id="XP_020114653.1">
    <property type="nucleotide sequence ID" value="XM_020259064.1"/>
</dbReference>
<dbReference type="CDD" id="cd11660">
    <property type="entry name" value="SANT_TRF"/>
    <property type="match status" value="1"/>
</dbReference>
<dbReference type="InterPro" id="IPR017930">
    <property type="entry name" value="Myb_dom"/>
</dbReference>
<proteinExistence type="predicted"/>
<name>A0A6P5HMW7_ANACO</name>
<feature type="domain" description="HTH myb-type" evidence="5">
    <location>
        <begin position="496"/>
        <end position="553"/>
    </location>
</feature>
<feature type="compositionally biased region" description="Polar residues" evidence="2">
    <location>
        <begin position="33"/>
        <end position="47"/>
    </location>
</feature>
<dbReference type="Proteomes" id="UP000515123">
    <property type="component" value="Linkage group 24"/>
</dbReference>
<evidence type="ECO:0000313" key="7">
    <source>
        <dbReference type="RefSeq" id="XP_020114653.1"/>
    </source>
</evidence>
<dbReference type="InterPro" id="IPR001005">
    <property type="entry name" value="SANT/Myb"/>
</dbReference>
<protein>
    <submittedName>
        <fullName evidence="7">Telomeric repeat-binding factor 2-like</fullName>
    </submittedName>
</protein>